<dbReference type="InterPro" id="IPR036397">
    <property type="entry name" value="RNaseH_sf"/>
</dbReference>
<keyword evidence="3" id="KW-1185">Reference proteome</keyword>
<reference evidence="2 3" key="1">
    <citation type="submission" date="2020-08" db="EMBL/GenBank/DDBJ databases">
        <title>Genomic Encyclopedia of Type Strains, Phase IV (KMG-IV): sequencing the most valuable type-strain genomes for metagenomic binning, comparative biology and taxonomic classification.</title>
        <authorList>
            <person name="Goeker M."/>
        </authorList>
    </citation>
    <scope>NUCLEOTIDE SEQUENCE [LARGE SCALE GENOMIC DNA]</scope>
    <source>
        <strain evidence="2 3">DSM 24661</strain>
    </source>
</reference>
<comment type="caution">
    <text evidence="2">The sequence shown here is derived from an EMBL/GenBank/DDBJ whole genome shotgun (WGS) entry which is preliminary data.</text>
</comment>
<sequence>MLNVIADRADWCKQFGISISEEDWTCDKLPATMVTDMGSEYKSENFEQIAELSDKVINLPSYRPELKGMVEKFFDVVQSTYKKHLKGKGVIEPDYQERGVHDYRKDACLTMSDFEKIILHCIIYYNSKRIIVVLCQEKVQVKQRTPSDF</sequence>
<proteinExistence type="predicted"/>
<organism evidence="2 3">
    <name type="scientific">Pectinatus brassicae</name>
    <dbReference type="NCBI Taxonomy" id="862415"/>
    <lineage>
        <taxon>Bacteria</taxon>
        <taxon>Bacillati</taxon>
        <taxon>Bacillota</taxon>
        <taxon>Negativicutes</taxon>
        <taxon>Selenomonadales</taxon>
        <taxon>Selenomonadaceae</taxon>
        <taxon>Pectinatus</taxon>
    </lineage>
</organism>
<feature type="domain" description="Integrase catalytic" evidence="1">
    <location>
        <begin position="1"/>
        <end position="149"/>
    </location>
</feature>
<evidence type="ECO:0000313" key="3">
    <source>
        <dbReference type="Proteomes" id="UP000559117"/>
    </source>
</evidence>
<dbReference type="EMBL" id="JACHFH010000066">
    <property type="protein sequence ID" value="MBB5337616.1"/>
    <property type="molecule type" value="Genomic_DNA"/>
</dbReference>
<gene>
    <name evidence="2" type="ORF">HNR32_002778</name>
</gene>
<dbReference type="AlphaFoldDB" id="A0A840UKF8"/>
<dbReference type="InterPro" id="IPR012337">
    <property type="entry name" value="RNaseH-like_sf"/>
</dbReference>
<dbReference type="SUPFAM" id="SSF53098">
    <property type="entry name" value="Ribonuclease H-like"/>
    <property type="match status" value="1"/>
</dbReference>
<dbReference type="PROSITE" id="PS50994">
    <property type="entry name" value="INTEGRASE"/>
    <property type="match status" value="1"/>
</dbReference>
<dbReference type="GO" id="GO:0003676">
    <property type="term" value="F:nucleic acid binding"/>
    <property type="evidence" value="ECO:0007669"/>
    <property type="project" value="InterPro"/>
</dbReference>
<accession>A0A840UKF8</accession>
<dbReference type="RefSeq" id="WP_231038158.1">
    <property type="nucleotide sequence ID" value="NZ_JACHFH010000066.1"/>
</dbReference>
<dbReference type="Gene3D" id="3.30.420.10">
    <property type="entry name" value="Ribonuclease H-like superfamily/Ribonuclease H"/>
    <property type="match status" value="1"/>
</dbReference>
<evidence type="ECO:0000313" key="2">
    <source>
        <dbReference type="EMBL" id="MBB5337616.1"/>
    </source>
</evidence>
<name>A0A840UKF8_9FIRM</name>
<evidence type="ECO:0000259" key="1">
    <source>
        <dbReference type="PROSITE" id="PS50994"/>
    </source>
</evidence>
<dbReference type="Proteomes" id="UP000559117">
    <property type="component" value="Unassembled WGS sequence"/>
</dbReference>
<protein>
    <submittedName>
        <fullName evidence="2">Transposase InsO family protein</fullName>
    </submittedName>
</protein>
<dbReference type="InterPro" id="IPR001584">
    <property type="entry name" value="Integrase_cat-core"/>
</dbReference>
<dbReference type="GO" id="GO:0015074">
    <property type="term" value="P:DNA integration"/>
    <property type="evidence" value="ECO:0007669"/>
    <property type="project" value="InterPro"/>
</dbReference>